<gene>
    <name evidence="3" type="ORF">LTR78_009198</name>
</gene>
<evidence type="ECO:0000256" key="2">
    <source>
        <dbReference type="SAM" id="Phobius"/>
    </source>
</evidence>
<feature type="transmembrane region" description="Helical" evidence="2">
    <location>
        <begin position="46"/>
        <end position="66"/>
    </location>
</feature>
<name>A0AAE0TNQ8_9PEZI</name>
<accession>A0AAE0TNQ8</accession>
<evidence type="ECO:0000256" key="1">
    <source>
        <dbReference type="SAM" id="MobiDB-lite"/>
    </source>
</evidence>
<organism evidence="3 4">
    <name type="scientific">Recurvomyces mirabilis</name>
    <dbReference type="NCBI Taxonomy" id="574656"/>
    <lineage>
        <taxon>Eukaryota</taxon>
        <taxon>Fungi</taxon>
        <taxon>Dikarya</taxon>
        <taxon>Ascomycota</taxon>
        <taxon>Pezizomycotina</taxon>
        <taxon>Dothideomycetes</taxon>
        <taxon>Dothideomycetidae</taxon>
        <taxon>Mycosphaerellales</taxon>
        <taxon>Teratosphaeriaceae</taxon>
        <taxon>Recurvomyces</taxon>
    </lineage>
</organism>
<feature type="region of interest" description="Disordered" evidence="1">
    <location>
        <begin position="224"/>
        <end position="246"/>
    </location>
</feature>
<comment type="caution">
    <text evidence="3">The sequence shown here is derived from an EMBL/GenBank/DDBJ whole genome shotgun (WGS) entry which is preliminary data.</text>
</comment>
<feature type="transmembrane region" description="Helical" evidence="2">
    <location>
        <begin position="118"/>
        <end position="137"/>
    </location>
</feature>
<dbReference type="AlphaFoldDB" id="A0AAE0TNQ8"/>
<proteinExistence type="predicted"/>
<dbReference type="Proteomes" id="UP001274830">
    <property type="component" value="Unassembled WGS sequence"/>
</dbReference>
<feature type="transmembrane region" description="Helical" evidence="2">
    <location>
        <begin position="78"/>
        <end position="98"/>
    </location>
</feature>
<reference evidence="3" key="1">
    <citation type="submission" date="2023-07" db="EMBL/GenBank/DDBJ databases">
        <title>Black Yeasts Isolated from many extreme environments.</title>
        <authorList>
            <person name="Coleine C."/>
            <person name="Stajich J.E."/>
            <person name="Selbmann L."/>
        </authorList>
    </citation>
    <scope>NUCLEOTIDE SEQUENCE</scope>
    <source>
        <strain evidence="3">CCFEE 5485</strain>
    </source>
</reference>
<keyword evidence="4" id="KW-1185">Reference proteome</keyword>
<feature type="compositionally biased region" description="Polar residues" evidence="1">
    <location>
        <begin position="224"/>
        <end position="245"/>
    </location>
</feature>
<feature type="region of interest" description="Disordered" evidence="1">
    <location>
        <begin position="385"/>
        <end position="437"/>
    </location>
</feature>
<protein>
    <submittedName>
        <fullName evidence="3">Uncharacterized protein</fullName>
    </submittedName>
</protein>
<feature type="compositionally biased region" description="Low complexity" evidence="1">
    <location>
        <begin position="390"/>
        <end position="406"/>
    </location>
</feature>
<keyword evidence="2" id="KW-1133">Transmembrane helix</keyword>
<feature type="region of interest" description="Disordered" evidence="1">
    <location>
        <begin position="260"/>
        <end position="294"/>
    </location>
</feature>
<evidence type="ECO:0000313" key="4">
    <source>
        <dbReference type="Proteomes" id="UP001274830"/>
    </source>
</evidence>
<dbReference type="EMBL" id="JAUTXT010000049">
    <property type="protein sequence ID" value="KAK3670920.1"/>
    <property type="molecule type" value="Genomic_DNA"/>
</dbReference>
<keyword evidence="2" id="KW-0812">Transmembrane</keyword>
<evidence type="ECO:0000313" key="3">
    <source>
        <dbReference type="EMBL" id="KAK3670920.1"/>
    </source>
</evidence>
<keyword evidence="2" id="KW-0472">Membrane</keyword>
<sequence>MFDSRPSRAIAFWVIATLAFTANVVVAATTVRLTTAGHLTSSEYRVGLAASVFDLGSLAAILLAVGIRRLHAQPRTTIALACAIVVCLVAAVLSIILFALHLNSPSAKASVGLLKAGLAFWAVLLCSETVLYAYLAWPQSGRAETLEAADDSELGSSPARSAKAKSIHLAFVRSSPPRMTRTTSDFYDGDAPLPSPLFRSSWRNSMDQVIRPMTSRTRLIRRSFMSSDARSSHSVRPPSTDTTRQYDGFEFWDTSTVEANTDDLVPPMPPLSRKESRTRLEPIPGSRPVSPAKPLDGPFLESTLPEHLQLPESPLHSPSIAETSSIHEYPLNRRPSTTQAHIHPLFRPESPFPPPLPTPGTVITASPLAGQVVSPEHAFNWTVHSSQTWRPGSSTPGSPTASRSGSVRSLALQSAGLSSPDALPKSPLAGSADSLPG</sequence>